<organism evidence="1 2">
    <name type="scientific">Camellia lanceoleosa</name>
    <dbReference type="NCBI Taxonomy" id="1840588"/>
    <lineage>
        <taxon>Eukaryota</taxon>
        <taxon>Viridiplantae</taxon>
        <taxon>Streptophyta</taxon>
        <taxon>Embryophyta</taxon>
        <taxon>Tracheophyta</taxon>
        <taxon>Spermatophyta</taxon>
        <taxon>Magnoliopsida</taxon>
        <taxon>eudicotyledons</taxon>
        <taxon>Gunneridae</taxon>
        <taxon>Pentapetalae</taxon>
        <taxon>asterids</taxon>
        <taxon>Ericales</taxon>
        <taxon>Theaceae</taxon>
        <taxon>Camellia</taxon>
    </lineage>
</organism>
<sequence>MATNAQGFDEETSFLNDSRKVEWRPEAFDEFCRGVVPGGPFFDHVLEYWKEREKKNVFFVTYEELKENPKESVRSLVEFLRCSLTSEEIEQVVWKSSHERLSKLDVNIDKVKGIWPGILFNLYFRKGVVGWKEPVDN</sequence>
<dbReference type="EMBL" id="CM045758">
    <property type="protein sequence ID" value="KAI8030920.1"/>
    <property type="molecule type" value="Genomic_DNA"/>
</dbReference>
<dbReference type="Proteomes" id="UP001060215">
    <property type="component" value="Chromosome 1"/>
</dbReference>
<comment type="caution">
    <text evidence="1">The sequence shown here is derived from an EMBL/GenBank/DDBJ whole genome shotgun (WGS) entry which is preliminary data.</text>
</comment>
<proteinExistence type="predicted"/>
<evidence type="ECO:0000313" key="1">
    <source>
        <dbReference type="EMBL" id="KAI8030920.1"/>
    </source>
</evidence>
<name>A0ACC0IZI5_9ERIC</name>
<accession>A0ACC0IZI5</accession>
<keyword evidence="2" id="KW-1185">Reference proteome</keyword>
<evidence type="ECO:0000313" key="2">
    <source>
        <dbReference type="Proteomes" id="UP001060215"/>
    </source>
</evidence>
<gene>
    <name evidence="1" type="ORF">LOK49_LG01G01025</name>
</gene>
<protein>
    <submittedName>
        <fullName evidence="1">Cytosolic sulfotransferase 13</fullName>
    </submittedName>
</protein>
<reference evidence="1 2" key="1">
    <citation type="journal article" date="2022" name="Plant J.">
        <title>Chromosome-level genome of Camellia lanceoleosa provides a valuable resource for understanding genome evolution and self-incompatibility.</title>
        <authorList>
            <person name="Gong W."/>
            <person name="Xiao S."/>
            <person name="Wang L."/>
            <person name="Liao Z."/>
            <person name="Chang Y."/>
            <person name="Mo W."/>
            <person name="Hu G."/>
            <person name="Li W."/>
            <person name="Zhao G."/>
            <person name="Zhu H."/>
            <person name="Hu X."/>
            <person name="Ji K."/>
            <person name="Xiang X."/>
            <person name="Song Q."/>
            <person name="Yuan D."/>
            <person name="Jin S."/>
            <person name="Zhang L."/>
        </authorList>
    </citation>
    <scope>NUCLEOTIDE SEQUENCE [LARGE SCALE GENOMIC DNA]</scope>
    <source>
        <strain evidence="1">SQ_2022a</strain>
    </source>
</reference>